<accession>E4TJC8</accession>
<gene>
    <name evidence="4" type="ordered locus">Calni_1287</name>
</gene>
<keyword evidence="1 4" id="KW-0808">Transferase</keyword>
<dbReference type="EMBL" id="CP002347">
    <property type="protein sequence ID" value="ADR19195.1"/>
    <property type="molecule type" value="Genomic_DNA"/>
</dbReference>
<dbReference type="PANTHER" id="PTHR43864">
    <property type="entry name" value="HYPOXANTHINE/GUANINE PHOSPHORIBOSYLTRANSFERASE"/>
    <property type="match status" value="1"/>
</dbReference>
<feature type="domain" description="Phosphoribosyltransferase" evidence="3">
    <location>
        <begin position="36"/>
        <end position="160"/>
    </location>
</feature>
<dbReference type="Gene3D" id="3.40.50.2020">
    <property type="match status" value="1"/>
</dbReference>
<dbReference type="AlphaFoldDB" id="E4TJC8"/>
<sequence precursor="true">MIQKAKSLLINFIKEKGAIDGDIINVEQFLNHQVEPLLLSAITDAFEEILKETDFTKIITVESSGIPLATALSLRLNKPFLFLKKKKPITMKEYFEVESYSFTKQASTKLYLSRHCIQKGENVVIIDDFYGNGDTHKAIKSLAEVAGFNILKYLVVFNKSDNDEIFSILNKDLLRDIRNER</sequence>
<dbReference type="Proteomes" id="UP000007039">
    <property type="component" value="Chromosome"/>
</dbReference>
<evidence type="ECO:0000313" key="4">
    <source>
        <dbReference type="EMBL" id="ADR19195.1"/>
    </source>
</evidence>
<evidence type="ECO:0000256" key="2">
    <source>
        <dbReference type="ARBA" id="ARBA00022726"/>
    </source>
</evidence>
<reference key="1">
    <citation type="submission" date="2010-11" db="EMBL/GenBank/DDBJ databases">
        <title>The complete genome of chromosome of Calditerrivibrio nitroreducens DSM 19672.</title>
        <authorList>
            <consortium name="US DOE Joint Genome Institute (JGI-PGF)"/>
            <person name="Lucas S."/>
            <person name="Copeland A."/>
            <person name="Lapidus A."/>
            <person name="Bruce D."/>
            <person name="Goodwin L."/>
            <person name="Pitluck S."/>
            <person name="Kyrpides N."/>
            <person name="Mavromatis K."/>
            <person name="Ivanova N."/>
            <person name="Mikhailova N."/>
            <person name="Zeytun A."/>
            <person name="Brettin T."/>
            <person name="Detter J.C."/>
            <person name="Tapia R."/>
            <person name="Han C."/>
            <person name="Land M."/>
            <person name="Hauser L."/>
            <person name="Markowitz V."/>
            <person name="Cheng J.-F."/>
            <person name="Hugenholtz P."/>
            <person name="Woyke T."/>
            <person name="Wu D."/>
            <person name="Spring S."/>
            <person name="Schroeder M."/>
            <person name="Brambilla E."/>
            <person name="Klenk H.-P."/>
            <person name="Eisen J.A."/>
        </authorList>
    </citation>
    <scope>NUCLEOTIDE SEQUENCE [LARGE SCALE GENOMIC DNA]</scope>
    <source>
        <strain>DSM 19672</strain>
    </source>
</reference>
<keyword evidence="4" id="KW-0328">Glycosyltransferase</keyword>
<protein>
    <submittedName>
        <fullName evidence="4">Phosphoribosyltransferase</fullName>
    </submittedName>
</protein>
<dbReference type="InterPro" id="IPR050118">
    <property type="entry name" value="Pur/Pyrimidine_PRTase"/>
</dbReference>
<evidence type="ECO:0000256" key="1">
    <source>
        <dbReference type="ARBA" id="ARBA00022679"/>
    </source>
</evidence>
<dbReference type="STRING" id="768670.Calni_1287"/>
<proteinExistence type="predicted"/>
<dbReference type="RefSeq" id="WP_013451407.1">
    <property type="nucleotide sequence ID" value="NC_014758.1"/>
</dbReference>
<evidence type="ECO:0000313" key="5">
    <source>
        <dbReference type="Proteomes" id="UP000007039"/>
    </source>
</evidence>
<dbReference type="GO" id="GO:0016757">
    <property type="term" value="F:glycosyltransferase activity"/>
    <property type="evidence" value="ECO:0007669"/>
    <property type="project" value="UniProtKB-KW"/>
</dbReference>
<dbReference type="HOGENOM" id="CLU_099015_0_0_0"/>
<name>E4TJC8_CALNY</name>
<dbReference type="eggNOG" id="COG0503">
    <property type="taxonomic scope" value="Bacteria"/>
</dbReference>
<keyword evidence="2" id="KW-0660">Purine salvage</keyword>
<evidence type="ECO:0000259" key="3">
    <source>
        <dbReference type="Pfam" id="PF00156"/>
    </source>
</evidence>
<dbReference type="InterPro" id="IPR000836">
    <property type="entry name" value="PRTase_dom"/>
</dbReference>
<dbReference type="InterPro" id="IPR029057">
    <property type="entry name" value="PRTase-like"/>
</dbReference>
<dbReference type="OrthoDB" id="9790678at2"/>
<dbReference type="CDD" id="cd06223">
    <property type="entry name" value="PRTases_typeI"/>
    <property type="match status" value="1"/>
</dbReference>
<dbReference type="PANTHER" id="PTHR43864:SF1">
    <property type="entry name" value="XANTHINE PHOSPHORIBOSYLTRANSFERASE"/>
    <property type="match status" value="1"/>
</dbReference>
<dbReference type="Pfam" id="PF00156">
    <property type="entry name" value="Pribosyltran"/>
    <property type="match status" value="1"/>
</dbReference>
<reference evidence="4 5" key="2">
    <citation type="journal article" date="2011" name="Stand. Genomic Sci.">
        <title>Complete genome sequence of Calditerrivibrio nitroreducens type strain (Yu37-1).</title>
        <authorList>
            <person name="Pitluck S."/>
            <person name="Sikorski J."/>
            <person name="Zeytun A."/>
            <person name="Lapidus A."/>
            <person name="Nolan M."/>
            <person name="Lucas S."/>
            <person name="Hammon N."/>
            <person name="Deshpande S."/>
            <person name="Cheng J.F."/>
            <person name="Tapia R."/>
            <person name="Han C."/>
            <person name="Goodwin L."/>
            <person name="Liolios K."/>
            <person name="Pagani I."/>
            <person name="Ivanova N."/>
            <person name="Mavromatis K."/>
            <person name="Pati A."/>
            <person name="Chen A."/>
            <person name="Palaniappan K."/>
            <person name="Hauser L."/>
            <person name="Chang Y.J."/>
            <person name="Jeffries C.D."/>
            <person name="Detter J.C."/>
            <person name="Brambilla E."/>
            <person name="Djao O.D."/>
            <person name="Rohde M."/>
            <person name="Spring S."/>
            <person name="Goker M."/>
            <person name="Woyke T."/>
            <person name="Bristow J."/>
            <person name="Eisen J.A."/>
            <person name="Markowitz V."/>
            <person name="Hugenholtz P."/>
            <person name="Kyrpides N.C."/>
            <person name="Klenk H.P."/>
            <person name="Land M."/>
        </authorList>
    </citation>
    <scope>NUCLEOTIDE SEQUENCE [LARGE SCALE GENOMIC DNA]</scope>
    <source>
        <strain evidence="5">DSM 19672 / NBRC 101217 / Yu37-1</strain>
    </source>
</reference>
<dbReference type="KEGG" id="cni:Calni_1287"/>
<dbReference type="SUPFAM" id="SSF53271">
    <property type="entry name" value="PRTase-like"/>
    <property type="match status" value="1"/>
</dbReference>
<organism evidence="4 5">
    <name type="scientific">Calditerrivibrio nitroreducens (strain DSM 19672 / NBRC 101217 / Yu37-1)</name>
    <dbReference type="NCBI Taxonomy" id="768670"/>
    <lineage>
        <taxon>Bacteria</taxon>
        <taxon>Pseudomonadati</taxon>
        <taxon>Deferribacterota</taxon>
        <taxon>Deferribacteres</taxon>
        <taxon>Deferribacterales</taxon>
        <taxon>Calditerrivibrionaceae</taxon>
    </lineage>
</organism>
<dbReference type="GO" id="GO:0006166">
    <property type="term" value="P:purine ribonucleoside salvage"/>
    <property type="evidence" value="ECO:0007669"/>
    <property type="project" value="UniProtKB-KW"/>
</dbReference>
<keyword evidence="5" id="KW-1185">Reference proteome</keyword>